<evidence type="ECO:0000256" key="3">
    <source>
        <dbReference type="PROSITE-ProRule" id="PRU00169"/>
    </source>
</evidence>
<dbReference type="PROSITE" id="PS50043">
    <property type="entry name" value="HTH_LUXR_2"/>
    <property type="match status" value="1"/>
</dbReference>
<dbReference type="SUPFAM" id="SSF46894">
    <property type="entry name" value="C-terminal effector domain of the bipartite response regulators"/>
    <property type="match status" value="1"/>
</dbReference>
<dbReference type="EMBL" id="JACHEW010000011">
    <property type="protein sequence ID" value="MBB6017154.1"/>
    <property type="molecule type" value="Genomic_DNA"/>
</dbReference>
<gene>
    <name evidence="7" type="ORF">FHR04_12020</name>
    <name evidence="6" type="ORF">HNQ04_002416</name>
</gene>
<comment type="caution">
    <text evidence="7">The sequence shown here is derived from an EMBL/GenBank/DDBJ whole genome shotgun (WGS) entry which is preliminary data.</text>
</comment>
<evidence type="ECO:0000256" key="2">
    <source>
        <dbReference type="ARBA" id="ARBA00023125"/>
    </source>
</evidence>
<proteinExistence type="predicted"/>
<organism evidence="7 8">
    <name type="scientific">Deinococcus radiopugnans ATCC 19172</name>
    <dbReference type="NCBI Taxonomy" id="585398"/>
    <lineage>
        <taxon>Bacteria</taxon>
        <taxon>Thermotogati</taxon>
        <taxon>Deinococcota</taxon>
        <taxon>Deinococci</taxon>
        <taxon>Deinococcales</taxon>
        <taxon>Deinococcaceae</taxon>
        <taxon>Deinococcus</taxon>
    </lineage>
</organism>
<keyword evidence="2 6" id="KW-0238">DNA-binding</keyword>
<dbReference type="InterPro" id="IPR011006">
    <property type="entry name" value="CheY-like_superfamily"/>
</dbReference>
<feature type="domain" description="Response regulatory" evidence="5">
    <location>
        <begin position="25"/>
        <end position="140"/>
    </location>
</feature>
<keyword evidence="1 3" id="KW-0597">Phosphoprotein</keyword>
<dbReference type="GO" id="GO:0006355">
    <property type="term" value="P:regulation of DNA-templated transcription"/>
    <property type="evidence" value="ECO:0007669"/>
    <property type="project" value="InterPro"/>
</dbReference>
<evidence type="ECO:0000259" key="4">
    <source>
        <dbReference type="PROSITE" id="PS50043"/>
    </source>
</evidence>
<feature type="domain" description="HTH luxR-type" evidence="4">
    <location>
        <begin position="163"/>
        <end position="228"/>
    </location>
</feature>
<evidence type="ECO:0000259" key="5">
    <source>
        <dbReference type="PROSITE" id="PS50110"/>
    </source>
</evidence>
<dbReference type="GO" id="GO:0000160">
    <property type="term" value="P:phosphorelay signal transduction system"/>
    <property type="evidence" value="ECO:0007669"/>
    <property type="project" value="InterPro"/>
</dbReference>
<dbReference type="Proteomes" id="UP000629870">
    <property type="component" value="Unassembled WGS sequence"/>
</dbReference>
<dbReference type="Proteomes" id="UP000313988">
    <property type="component" value="Unassembled WGS sequence"/>
</dbReference>
<dbReference type="InterPro" id="IPR001789">
    <property type="entry name" value="Sig_transdc_resp-reg_receiver"/>
</dbReference>
<dbReference type="InterPro" id="IPR016032">
    <property type="entry name" value="Sig_transdc_resp-reg_C-effctor"/>
</dbReference>
<accession>A0A5C4Y4A3</accession>
<evidence type="ECO:0000313" key="6">
    <source>
        <dbReference type="EMBL" id="MBB6017154.1"/>
    </source>
</evidence>
<evidence type="ECO:0000313" key="9">
    <source>
        <dbReference type="Proteomes" id="UP000629870"/>
    </source>
</evidence>
<name>A0A5C4Y4A3_9DEIO</name>
<dbReference type="SMART" id="SM00448">
    <property type="entry name" value="REC"/>
    <property type="match status" value="1"/>
</dbReference>
<evidence type="ECO:0000256" key="1">
    <source>
        <dbReference type="ARBA" id="ARBA00022553"/>
    </source>
</evidence>
<keyword evidence="9" id="KW-1185">Reference proteome</keyword>
<evidence type="ECO:0000313" key="8">
    <source>
        <dbReference type="Proteomes" id="UP000313988"/>
    </source>
</evidence>
<protein>
    <submittedName>
        <fullName evidence="6">DNA-binding NarL/FixJ family response regulator</fullName>
    </submittedName>
    <submittedName>
        <fullName evidence="7">Response regulator transcription factor</fullName>
    </submittedName>
</protein>
<dbReference type="CDD" id="cd17535">
    <property type="entry name" value="REC_NarL-like"/>
    <property type="match status" value="1"/>
</dbReference>
<dbReference type="GO" id="GO:0003677">
    <property type="term" value="F:DNA binding"/>
    <property type="evidence" value="ECO:0007669"/>
    <property type="project" value="UniProtKB-KW"/>
</dbReference>
<dbReference type="SMART" id="SM00421">
    <property type="entry name" value="HTH_LUXR"/>
    <property type="match status" value="1"/>
</dbReference>
<dbReference type="OrthoDB" id="72751at2"/>
<dbReference type="InterPro" id="IPR058245">
    <property type="entry name" value="NreC/VraR/RcsB-like_REC"/>
</dbReference>
<dbReference type="InterPro" id="IPR000792">
    <property type="entry name" value="Tscrpt_reg_LuxR_C"/>
</dbReference>
<dbReference type="InterPro" id="IPR039420">
    <property type="entry name" value="WalR-like"/>
</dbReference>
<dbReference type="PROSITE" id="PS00622">
    <property type="entry name" value="HTH_LUXR_1"/>
    <property type="match status" value="1"/>
</dbReference>
<dbReference type="AlphaFoldDB" id="A0A5C4Y4A3"/>
<dbReference type="PRINTS" id="PR00038">
    <property type="entry name" value="HTHLUXR"/>
</dbReference>
<sequence length="230" mass="24342">MSDAPPVPVDAAPVDTAQAGQSPLRVLVVDDQPLVRQGLASLLALEDDVEVVGQAENGLEALHLAEELKPDVVLMDVRMPVMGGVQATGELRRRSGPPVVLLTTFEEVEDMTGGLNAGAAGYLFKSAQIEEILDALWRVHRGEGAIHPRVAQALARQLRVPAPATAAAPLTEREQEVLRGLAAGHPNKRIGSHMGISEGTVKVHVSNILAKLSVGNRTEAVLRAQELGLL</sequence>
<dbReference type="CDD" id="cd06170">
    <property type="entry name" value="LuxR_C_like"/>
    <property type="match status" value="1"/>
</dbReference>
<dbReference type="PANTHER" id="PTHR43214">
    <property type="entry name" value="TWO-COMPONENT RESPONSE REGULATOR"/>
    <property type="match status" value="1"/>
</dbReference>
<dbReference type="Pfam" id="PF00196">
    <property type="entry name" value="GerE"/>
    <property type="match status" value="1"/>
</dbReference>
<evidence type="ECO:0000313" key="7">
    <source>
        <dbReference type="EMBL" id="TNM70625.1"/>
    </source>
</evidence>
<dbReference type="Pfam" id="PF00072">
    <property type="entry name" value="Response_reg"/>
    <property type="match status" value="1"/>
</dbReference>
<reference evidence="7 8" key="1">
    <citation type="submission" date="2019-06" db="EMBL/GenBank/DDBJ databases">
        <title>Genome sequence of Deinococcus radiopugnans ATCC 19172.</title>
        <authorList>
            <person name="Maclea K.S."/>
            <person name="Maynard C.R."/>
        </authorList>
    </citation>
    <scope>NUCLEOTIDE SEQUENCE [LARGE SCALE GENOMIC DNA]</scope>
    <source>
        <strain evidence="7 8">ATCC 19172</strain>
    </source>
</reference>
<dbReference type="PROSITE" id="PS50110">
    <property type="entry name" value="RESPONSE_REGULATORY"/>
    <property type="match status" value="1"/>
</dbReference>
<dbReference type="SUPFAM" id="SSF52172">
    <property type="entry name" value="CheY-like"/>
    <property type="match status" value="1"/>
</dbReference>
<dbReference type="RefSeq" id="WP_139403628.1">
    <property type="nucleotide sequence ID" value="NZ_JACHEW010000011.1"/>
</dbReference>
<feature type="modified residue" description="4-aspartylphosphate" evidence="3">
    <location>
        <position position="76"/>
    </location>
</feature>
<dbReference type="EMBL" id="VDMO01000012">
    <property type="protein sequence ID" value="TNM70625.1"/>
    <property type="molecule type" value="Genomic_DNA"/>
</dbReference>
<reference evidence="6 9" key="2">
    <citation type="submission" date="2020-08" db="EMBL/GenBank/DDBJ databases">
        <title>Genomic Encyclopedia of Type Strains, Phase IV (KMG-IV): sequencing the most valuable type-strain genomes for metagenomic binning, comparative biology and taxonomic classification.</title>
        <authorList>
            <person name="Goeker M."/>
        </authorList>
    </citation>
    <scope>NUCLEOTIDE SEQUENCE [LARGE SCALE GENOMIC DNA]</scope>
    <source>
        <strain evidence="6 9">DSM 12027</strain>
    </source>
</reference>
<dbReference type="PANTHER" id="PTHR43214:SF43">
    <property type="entry name" value="TWO-COMPONENT RESPONSE REGULATOR"/>
    <property type="match status" value="1"/>
</dbReference>
<dbReference type="Gene3D" id="3.40.50.2300">
    <property type="match status" value="1"/>
</dbReference>